<keyword evidence="5 7" id="KW-0472">Membrane</keyword>
<evidence type="ECO:0000256" key="8">
    <source>
        <dbReference type="SAM" id="SignalP"/>
    </source>
</evidence>
<feature type="chain" id="PRO_5034395817" description="Autophagy-related protein 27" evidence="8">
    <location>
        <begin position="26"/>
        <end position="263"/>
    </location>
</feature>
<feature type="transmembrane region" description="Helical" evidence="7">
    <location>
        <begin position="228"/>
        <end position="249"/>
    </location>
</feature>
<dbReference type="InterPro" id="IPR018939">
    <property type="entry name" value="Autophagy-rel_prot_27"/>
</dbReference>
<reference evidence="9 10" key="1">
    <citation type="submission" date="2019-12" db="EMBL/GenBank/DDBJ databases">
        <authorList>
            <person name="Floudas D."/>
            <person name="Bentzer J."/>
            <person name="Ahren D."/>
            <person name="Johansson T."/>
            <person name="Persson P."/>
            <person name="Tunlid A."/>
        </authorList>
    </citation>
    <scope>NUCLEOTIDE SEQUENCE [LARGE SCALE GENOMIC DNA]</scope>
    <source>
        <strain evidence="9 10">CBS 102.39</strain>
    </source>
</reference>
<evidence type="ECO:0000256" key="4">
    <source>
        <dbReference type="ARBA" id="ARBA00022989"/>
    </source>
</evidence>
<dbReference type="InterPro" id="IPR009011">
    <property type="entry name" value="Man6P_isomerase_rcpt-bd_dom_sf"/>
</dbReference>
<feature type="compositionally biased region" description="Basic and acidic residues" evidence="6">
    <location>
        <begin position="196"/>
        <end position="223"/>
    </location>
</feature>
<evidence type="ECO:0008006" key="11">
    <source>
        <dbReference type="Google" id="ProtNLM"/>
    </source>
</evidence>
<keyword evidence="4 7" id="KW-1133">Transmembrane helix</keyword>
<sequence length="263" mass="28342">MILRSSYYQLLTLFCLLLCSSLSLAADPVPFGCRLKLEDNIEFDLTSLSGEHVLNRTRETPPSTTIDSLRFDLCGELKSVSEIPEHDQCPSGTKACLTKIVTKANTPDLISAVIPIAQSNDLKYIAKASSTPKSLNIILHGAEYPKLGSPSPVQQSLNLTVICVPEGSSDPKFIAYDGATLDVEWNSPAGCPFSDKGGDENKGGDSDDSGDDKPKDEPEKEKDVGSGIGWFFLVLLLAFIAYLGLGAYYNYSTYGASGFDLIP</sequence>
<dbReference type="AlphaFoldDB" id="A0A8H4R092"/>
<evidence type="ECO:0000256" key="2">
    <source>
        <dbReference type="ARBA" id="ARBA00022692"/>
    </source>
</evidence>
<gene>
    <name evidence="9" type="ORF">D9613_000704</name>
</gene>
<evidence type="ECO:0000313" key="10">
    <source>
        <dbReference type="Proteomes" id="UP000521872"/>
    </source>
</evidence>
<keyword evidence="10" id="KW-1185">Reference proteome</keyword>
<accession>A0A8H4R092</accession>
<dbReference type="Gene3D" id="2.70.130.10">
    <property type="entry name" value="Mannose-6-phosphate receptor binding domain"/>
    <property type="match status" value="1"/>
</dbReference>
<evidence type="ECO:0000256" key="1">
    <source>
        <dbReference type="ARBA" id="ARBA00004167"/>
    </source>
</evidence>
<feature type="region of interest" description="Disordered" evidence="6">
    <location>
        <begin position="191"/>
        <end position="223"/>
    </location>
</feature>
<dbReference type="GO" id="GO:0016020">
    <property type="term" value="C:membrane"/>
    <property type="evidence" value="ECO:0007669"/>
    <property type="project" value="UniProtKB-SubCell"/>
</dbReference>
<evidence type="ECO:0000256" key="6">
    <source>
        <dbReference type="SAM" id="MobiDB-lite"/>
    </source>
</evidence>
<dbReference type="EMBL" id="JAACJL010000015">
    <property type="protein sequence ID" value="KAF4620792.1"/>
    <property type="molecule type" value="Genomic_DNA"/>
</dbReference>
<proteinExistence type="predicted"/>
<evidence type="ECO:0000256" key="3">
    <source>
        <dbReference type="ARBA" id="ARBA00022729"/>
    </source>
</evidence>
<dbReference type="SUPFAM" id="SSF50911">
    <property type="entry name" value="Mannose 6-phosphate receptor domain"/>
    <property type="match status" value="1"/>
</dbReference>
<evidence type="ECO:0000256" key="5">
    <source>
        <dbReference type="ARBA" id="ARBA00023136"/>
    </source>
</evidence>
<name>A0A8H4R092_9AGAR</name>
<evidence type="ECO:0000313" key="9">
    <source>
        <dbReference type="EMBL" id="KAF4620792.1"/>
    </source>
</evidence>
<keyword evidence="3 8" id="KW-0732">Signal</keyword>
<organism evidence="9 10">
    <name type="scientific">Agrocybe pediades</name>
    <dbReference type="NCBI Taxonomy" id="84607"/>
    <lineage>
        <taxon>Eukaryota</taxon>
        <taxon>Fungi</taxon>
        <taxon>Dikarya</taxon>
        <taxon>Basidiomycota</taxon>
        <taxon>Agaricomycotina</taxon>
        <taxon>Agaricomycetes</taxon>
        <taxon>Agaricomycetidae</taxon>
        <taxon>Agaricales</taxon>
        <taxon>Agaricineae</taxon>
        <taxon>Strophariaceae</taxon>
        <taxon>Agrocybe</taxon>
    </lineage>
</organism>
<protein>
    <recommendedName>
        <fullName evidence="11">Autophagy-related protein 27</fullName>
    </recommendedName>
</protein>
<evidence type="ECO:0000256" key="7">
    <source>
        <dbReference type="SAM" id="Phobius"/>
    </source>
</evidence>
<comment type="subcellular location">
    <subcellularLocation>
        <location evidence="1">Membrane</location>
        <topology evidence="1">Single-pass membrane protein</topology>
    </subcellularLocation>
</comment>
<comment type="caution">
    <text evidence="9">The sequence shown here is derived from an EMBL/GenBank/DDBJ whole genome shotgun (WGS) entry which is preliminary data.</text>
</comment>
<keyword evidence="2 7" id="KW-0812">Transmembrane</keyword>
<dbReference type="Pfam" id="PF09451">
    <property type="entry name" value="ATG27"/>
    <property type="match status" value="1"/>
</dbReference>
<feature type="signal peptide" evidence="8">
    <location>
        <begin position="1"/>
        <end position="25"/>
    </location>
</feature>
<dbReference type="Proteomes" id="UP000521872">
    <property type="component" value="Unassembled WGS sequence"/>
</dbReference>